<dbReference type="AlphaFoldDB" id="A0A0K9PHQ8"/>
<evidence type="ECO:0000259" key="1">
    <source>
        <dbReference type="Pfam" id="PF05003"/>
    </source>
</evidence>
<evidence type="ECO:0000313" key="4">
    <source>
        <dbReference type="Proteomes" id="UP000036987"/>
    </source>
</evidence>
<proteinExistence type="predicted"/>
<dbReference type="OMA" id="VGWYDER"/>
<evidence type="ECO:0000313" key="3">
    <source>
        <dbReference type="EMBL" id="KMZ68509.1"/>
    </source>
</evidence>
<dbReference type="EMBL" id="LFYR01000838">
    <property type="protein sequence ID" value="KMZ68509.1"/>
    <property type="molecule type" value="Genomic_DNA"/>
</dbReference>
<reference evidence="4" key="1">
    <citation type="journal article" date="2016" name="Nature">
        <title>The genome of the seagrass Zostera marina reveals angiosperm adaptation to the sea.</title>
        <authorList>
            <person name="Olsen J.L."/>
            <person name="Rouze P."/>
            <person name="Verhelst B."/>
            <person name="Lin Y.-C."/>
            <person name="Bayer T."/>
            <person name="Collen J."/>
            <person name="Dattolo E."/>
            <person name="De Paoli E."/>
            <person name="Dittami S."/>
            <person name="Maumus F."/>
            <person name="Michel G."/>
            <person name="Kersting A."/>
            <person name="Lauritano C."/>
            <person name="Lohaus R."/>
            <person name="Toepel M."/>
            <person name="Tonon T."/>
            <person name="Vanneste K."/>
            <person name="Amirebrahimi M."/>
            <person name="Brakel J."/>
            <person name="Bostroem C."/>
            <person name="Chovatia M."/>
            <person name="Grimwood J."/>
            <person name="Jenkins J.W."/>
            <person name="Jueterbock A."/>
            <person name="Mraz A."/>
            <person name="Stam W.T."/>
            <person name="Tice H."/>
            <person name="Bornberg-Bauer E."/>
            <person name="Green P.J."/>
            <person name="Pearson G.A."/>
            <person name="Procaccini G."/>
            <person name="Duarte C.M."/>
            <person name="Schmutz J."/>
            <person name="Reusch T.B.H."/>
            <person name="Van de Peer Y."/>
        </authorList>
    </citation>
    <scope>NUCLEOTIDE SEQUENCE [LARGE SCALE GENOMIC DNA]</scope>
    <source>
        <strain evidence="4">cv. Finnish</strain>
    </source>
</reference>
<dbReference type="InterPro" id="IPR021864">
    <property type="entry name" value="DUF3475"/>
</dbReference>
<comment type="caution">
    <text evidence="3">The sequence shown here is derived from an EMBL/GenBank/DDBJ whole genome shotgun (WGS) entry which is preliminary data.</text>
</comment>
<dbReference type="GO" id="GO:0045927">
    <property type="term" value="P:positive regulation of growth"/>
    <property type="evidence" value="ECO:0007669"/>
    <property type="project" value="InterPro"/>
</dbReference>
<dbReference type="InterPro" id="IPR007700">
    <property type="entry name" value="DUF668"/>
</dbReference>
<feature type="domain" description="DUF3475" evidence="2">
    <location>
        <begin position="30"/>
        <end position="85"/>
    </location>
</feature>
<organism evidence="3 4">
    <name type="scientific">Zostera marina</name>
    <name type="common">Eelgrass</name>
    <dbReference type="NCBI Taxonomy" id="29655"/>
    <lineage>
        <taxon>Eukaryota</taxon>
        <taxon>Viridiplantae</taxon>
        <taxon>Streptophyta</taxon>
        <taxon>Embryophyta</taxon>
        <taxon>Tracheophyta</taxon>
        <taxon>Spermatophyta</taxon>
        <taxon>Magnoliopsida</taxon>
        <taxon>Liliopsida</taxon>
        <taxon>Zosteraceae</taxon>
        <taxon>Zostera</taxon>
    </lineage>
</organism>
<dbReference type="Proteomes" id="UP000036987">
    <property type="component" value="Unassembled WGS sequence"/>
</dbReference>
<name>A0A0K9PHQ8_ZOSMR</name>
<dbReference type="OrthoDB" id="673374at2759"/>
<dbReference type="PANTHER" id="PTHR31371">
    <property type="entry name" value="BNAC09G50660D PROTEIN"/>
    <property type="match status" value="1"/>
</dbReference>
<sequence length="466" mass="51390">MAVYAKNLLSHLAGVGELGAVDSPEIHVGILAFEAARAMSKLITLHRALTANSFSTLCNTKIKFTGVVHLNSDDEPYLLRIACAEFLSDLNHIASAISRLSATSTAPWPRGFSHVYSDLKSGSADFHLRLCFPAHMLDKKVKKMEALVFATSSLHGEMEKLAEMEVSEKKLEQWKAYNGLVPANGGDSHANNPPGADAFLKKLGMQRKLVKKLQDESLWNQSKEKVSELMAHAAITVFTRICTVFEKYVTELPVVTDRHGKFWAAPKIDIPGVNLMSSHLDRPGGINGTAPKFPGQIPRSTQIVPVKMELAKWTTKTLEPPPESCGAAGLALRYAEVISLAEKMLHLPSNSTEHKEEREELYQLLPGTLRTALRTRLKSSSGEMGINGVPAVEGRRVLEWLAPIAHDTIKWYSQKSCEKQSIDPVSKVFMLQTLEISDRKAVEMRIVDVVVAVNSVFHSDSGRKHV</sequence>
<gene>
    <name evidence="3" type="ORF">ZOSMA_239G00150</name>
</gene>
<accession>A0A0K9PHQ8</accession>
<dbReference type="Pfam" id="PF05003">
    <property type="entry name" value="DUF668"/>
    <property type="match status" value="1"/>
</dbReference>
<dbReference type="Pfam" id="PF11961">
    <property type="entry name" value="DUF3475"/>
    <property type="match status" value="1"/>
</dbReference>
<protein>
    <submittedName>
        <fullName evidence="3">Uncharacterized protein</fullName>
    </submittedName>
</protein>
<dbReference type="PANTHER" id="PTHR31371:SF13">
    <property type="entry name" value="OS05G0457600 PROTEIN"/>
    <property type="match status" value="1"/>
</dbReference>
<keyword evidence="4" id="KW-1185">Reference proteome</keyword>
<feature type="domain" description="DUF668" evidence="1">
    <location>
        <begin position="326"/>
        <end position="410"/>
    </location>
</feature>
<evidence type="ECO:0000259" key="2">
    <source>
        <dbReference type="Pfam" id="PF11961"/>
    </source>
</evidence>